<dbReference type="AlphaFoldDB" id="A0AAD7IJ51"/>
<name>A0AAD7IJ51_9AGAR</name>
<sequence length="135" mass="15372">MNKGKIHSDSNEPSVNASTFTYSTPDELAVKGAHKPRISVDVVSIVSWPRLLFPPTRRYTSMSADLQKGERYVNFDFLCVCWISLDTTFRVKRLTGSTLASSDIEVDDNEMPALIPDYSYYPFWTRNPLLIMSKL</sequence>
<protein>
    <submittedName>
        <fullName evidence="1">Uncharacterized protein</fullName>
    </submittedName>
</protein>
<comment type="caution">
    <text evidence="1">The sequence shown here is derived from an EMBL/GenBank/DDBJ whole genome shotgun (WGS) entry which is preliminary data.</text>
</comment>
<proteinExistence type="predicted"/>
<reference evidence="1" key="1">
    <citation type="submission" date="2023-03" db="EMBL/GenBank/DDBJ databases">
        <title>Massive genome expansion in bonnet fungi (Mycena s.s.) driven by repeated elements and novel gene families across ecological guilds.</title>
        <authorList>
            <consortium name="Lawrence Berkeley National Laboratory"/>
            <person name="Harder C.B."/>
            <person name="Miyauchi S."/>
            <person name="Viragh M."/>
            <person name="Kuo A."/>
            <person name="Thoen E."/>
            <person name="Andreopoulos B."/>
            <person name="Lu D."/>
            <person name="Skrede I."/>
            <person name="Drula E."/>
            <person name="Henrissat B."/>
            <person name="Morin E."/>
            <person name="Kohler A."/>
            <person name="Barry K."/>
            <person name="LaButti K."/>
            <person name="Morin E."/>
            <person name="Salamov A."/>
            <person name="Lipzen A."/>
            <person name="Mereny Z."/>
            <person name="Hegedus B."/>
            <person name="Baldrian P."/>
            <person name="Stursova M."/>
            <person name="Weitz H."/>
            <person name="Taylor A."/>
            <person name="Grigoriev I.V."/>
            <person name="Nagy L.G."/>
            <person name="Martin F."/>
            <person name="Kauserud H."/>
        </authorList>
    </citation>
    <scope>NUCLEOTIDE SEQUENCE</scope>
    <source>
        <strain evidence="1">CBHHK182m</strain>
    </source>
</reference>
<organism evidence="1 2">
    <name type="scientific">Mycena metata</name>
    <dbReference type="NCBI Taxonomy" id="1033252"/>
    <lineage>
        <taxon>Eukaryota</taxon>
        <taxon>Fungi</taxon>
        <taxon>Dikarya</taxon>
        <taxon>Basidiomycota</taxon>
        <taxon>Agaricomycotina</taxon>
        <taxon>Agaricomycetes</taxon>
        <taxon>Agaricomycetidae</taxon>
        <taxon>Agaricales</taxon>
        <taxon>Marasmiineae</taxon>
        <taxon>Mycenaceae</taxon>
        <taxon>Mycena</taxon>
    </lineage>
</organism>
<gene>
    <name evidence="1" type="ORF">B0H16DRAFT_1727270</name>
</gene>
<evidence type="ECO:0000313" key="1">
    <source>
        <dbReference type="EMBL" id="KAJ7744330.1"/>
    </source>
</evidence>
<dbReference type="Proteomes" id="UP001215598">
    <property type="component" value="Unassembled WGS sequence"/>
</dbReference>
<keyword evidence="2" id="KW-1185">Reference proteome</keyword>
<accession>A0AAD7IJ51</accession>
<evidence type="ECO:0000313" key="2">
    <source>
        <dbReference type="Proteomes" id="UP001215598"/>
    </source>
</evidence>
<dbReference type="EMBL" id="JARKIB010000087">
    <property type="protein sequence ID" value="KAJ7744330.1"/>
    <property type="molecule type" value="Genomic_DNA"/>
</dbReference>